<proteinExistence type="predicted"/>
<dbReference type="Pfam" id="PF21863">
    <property type="entry name" value="HTH_67"/>
    <property type="match status" value="1"/>
</dbReference>
<dbReference type="RefSeq" id="WP_277834642.1">
    <property type="nucleotide sequence ID" value="NZ_JAAIVF010000006.1"/>
</dbReference>
<evidence type="ECO:0008006" key="3">
    <source>
        <dbReference type="Google" id="ProtNLM"/>
    </source>
</evidence>
<comment type="caution">
    <text evidence="1">The sequence shown here is derived from an EMBL/GenBank/DDBJ whole genome shotgun (WGS) entry which is preliminary data.</text>
</comment>
<organism evidence="1 2">
    <name type="scientific">Speluncibacter jeojiensis</name>
    <dbReference type="NCBI Taxonomy" id="2710754"/>
    <lineage>
        <taxon>Bacteria</taxon>
        <taxon>Bacillati</taxon>
        <taxon>Actinomycetota</taxon>
        <taxon>Actinomycetes</taxon>
        <taxon>Mycobacteriales</taxon>
        <taxon>Speluncibacteraceae</taxon>
        <taxon>Speluncibacter</taxon>
    </lineage>
</organism>
<evidence type="ECO:0000313" key="1">
    <source>
        <dbReference type="EMBL" id="MDG3013629.1"/>
    </source>
</evidence>
<dbReference type="AlphaFoldDB" id="A0A9X4LWS9"/>
<dbReference type="EMBL" id="JANRHA010000001">
    <property type="protein sequence ID" value="MDG3013629.1"/>
    <property type="molecule type" value="Genomic_DNA"/>
</dbReference>
<gene>
    <name evidence="1" type="ORF">NVS88_03545</name>
</gene>
<name>A0A9X4LWS9_9ACTN</name>
<evidence type="ECO:0000313" key="2">
    <source>
        <dbReference type="Proteomes" id="UP001152755"/>
    </source>
</evidence>
<dbReference type="NCBIfam" id="NF047719">
    <property type="entry name" value="SCO6745_fam_HTH"/>
    <property type="match status" value="1"/>
</dbReference>
<keyword evidence="2" id="KW-1185">Reference proteome</keyword>
<reference evidence="1" key="1">
    <citation type="submission" date="2022-08" db="EMBL/GenBank/DDBJ databases">
        <title>Genome analysis of Corynebacteriales strain.</title>
        <authorList>
            <person name="Lee S.D."/>
        </authorList>
    </citation>
    <scope>NUCLEOTIDE SEQUENCE</scope>
    <source>
        <strain evidence="1">D3-21</strain>
    </source>
</reference>
<accession>A0A9X4LWS9</accession>
<protein>
    <recommendedName>
        <fullName evidence="3">SalK</fullName>
    </recommendedName>
</protein>
<dbReference type="Proteomes" id="UP001152755">
    <property type="component" value="Unassembled WGS sequence"/>
</dbReference>
<sequence length="288" mass="30625">MDANSAGRQAKALDQIHAMSYFAPEMGESLAGVGLEPGGMPYFASRSAAMGAVGAAVVAATFYTFNPELVARFIPRAWELASPEQIVAARYAGADGALRRILGADRIGSPELAEAAELAAIAARAARPEGRPLFAAHAQVPWPEQPHLSLWHALTLLREYRGDGHMVALQAAGLSGIEALITHTATGTGFTADAARSRRGWSQQQWDTAVGDLRDRELLGSSGELTELGAETRQVVEDLTDDLALPAWSELGDDGLARLAELAEPIRRAVVESGAFPAQIFGPRWGKY</sequence>
<dbReference type="InterPro" id="IPR054058">
    <property type="entry name" value="HTH_67"/>
</dbReference>